<evidence type="ECO:0000313" key="1">
    <source>
        <dbReference type="EMBL" id="CAG8756932.1"/>
    </source>
</evidence>
<accession>A0ABN7VD72</accession>
<protein>
    <submittedName>
        <fullName evidence="1">27501_t:CDS:1</fullName>
    </submittedName>
</protein>
<reference evidence="1 2" key="1">
    <citation type="submission" date="2021-06" db="EMBL/GenBank/DDBJ databases">
        <authorList>
            <person name="Kallberg Y."/>
            <person name="Tangrot J."/>
            <person name="Rosling A."/>
        </authorList>
    </citation>
    <scope>NUCLEOTIDE SEQUENCE [LARGE SCALE GENOMIC DNA]</scope>
    <source>
        <strain evidence="1 2">120-4 pot B 10/14</strain>
    </source>
</reference>
<gene>
    <name evidence="1" type="ORF">GMARGA_LOCUS17022</name>
</gene>
<organism evidence="1 2">
    <name type="scientific">Gigaspora margarita</name>
    <dbReference type="NCBI Taxonomy" id="4874"/>
    <lineage>
        <taxon>Eukaryota</taxon>
        <taxon>Fungi</taxon>
        <taxon>Fungi incertae sedis</taxon>
        <taxon>Mucoromycota</taxon>
        <taxon>Glomeromycotina</taxon>
        <taxon>Glomeromycetes</taxon>
        <taxon>Diversisporales</taxon>
        <taxon>Gigasporaceae</taxon>
        <taxon>Gigaspora</taxon>
    </lineage>
</organism>
<proteinExistence type="predicted"/>
<name>A0ABN7VD72_GIGMA</name>
<dbReference type="EMBL" id="CAJVQB010012635">
    <property type="protein sequence ID" value="CAG8756932.1"/>
    <property type="molecule type" value="Genomic_DNA"/>
</dbReference>
<dbReference type="Proteomes" id="UP000789901">
    <property type="component" value="Unassembled WGS sequence"/>
</dbReference>
<comment type="caution">
    <text evidence="1">The sequence shown here is derived from an EMBL/GenBank/DDBJ whole genome shotgun (WGS) entry which is preliminary data.</text>
</comment>
<evidence type="ECO:0000313" key="2">
    <source>
        <dbReference type="Proteomes" id="UP000789901"/>
    </source>
</evidence>
<keyword evidence="2" id="KW-1185">Reference proteome</keyword>
<sequence length="420" mass="49329">MPKCSSCNKVFKDQQVLDNYRRIYLNDSDEDIPLFSYKISQNLVEITSQVLNNQNISKKENMSEKAETNNKRKCFKYNLDNRQERAIFNEDESIKVQNLGAPFSTFTSNMKIYNEFTKREDIGSFNYSDSQSNASNEEYYSDSQSNAFNEKSDLLDISEVDTNEYIKYNDLLSDKPKDPEDIFQKFPSKEYAEFMNIITQFHVQDTLANVFIKFFNKYSNRNNHPLSSISKASLEYALEFRTVLNGIYQILLNNSITEEFVIEYKMSTDKAFAAMLQSLRLLSNTRVHLYINSNLKWFYPYLALVILDWPETCSMCAIYGSPNCSYLELYKYQLKFTIELLKLHYGNRQIKILKEQNWTLQNIENEPVFIEIFDFTYLNNNYKVVIHASSNYYSQGAFSDICIEMDKSEENDYLTDDGLC</sequence>